<comment type="caution">
    <text evidence="1">The sequence shown here is derived from an EMBL/GenBank/DDBJ whole genome shotgun (WGS) entry which is preliminary data.</text>
</comment>
<dbReference type="EMBL" id="JBFOCI010000002">
    <property type="protein sequence ID" value="MEW9805891.1"/>
    <property type="molecule type" value="Genomic_DNA"/>
</dbReference>
<dbReference type="Proteomes" id="UP001556196">
    <property type="component" value="Unassembled WGS sequence"/>
</dbReference>
<evidence type="ECO:0000313" key="2">
    <source>
        <dbReference type="Proteomes" id="UP001556196"/>
    </source>
</evidence>
<proteinExistence type="predicted"/>
<evidence type="ECO:0000313" key="1">
    <source>
        <dbReference type="EMBL" id="MEW9805891.1"/>
    </source>
</evidence>
<gene>
    <name evidence="1" type="ORF">ABUE31_07850</name>
</gene>
<accession>A0ABV3QXU1</accession>
<reference evidence="1 2" key="1">
    <citation type="submission" date="2024-06" db="EMBL/GenBank/DDBJ databases">
        <authorList>
            <person name="Tuo L."/>
        </authorList>
    </citation>
    <scope>NUCLEOTIDE SEQUENCE [LARGE SCALE GENOMIC DNA]</scope>
    <source>
        <strain evidence="1 2">ZMM04-5</strain>
    </source>
</reference>
<dbReference type="RefSeq" id="WP_367722969.1">
    <property type="nucleotide sequence ID" value="NZ_JBFOCH010000002.1"/>
</dbReference>
<sequence length="55" mass="6550">MKYRKRNGKDTWHFCTNCQNWPTSDYDEREGKPTYGEFCNECLSKDANGTCTKKY</sequence>
<name>A0ABV3QXU1_9HYPH</name>
<protein>
    <submittedName>
        <fullName evidence="1">Uncharacterized protein</fullName>
    </submittedName>
</protein>
<keyword evidence="2" id="KW-1185">Reference proteome</keyword>
<organism evidence="1 2">
    <name type="scientific">Mesorhizobium marinum</name>
    <dbReference type="NCBI Taxonomy" id="3228790"/>
    <lineage>
        <taxon>Bacteria</taxon>
        <taxon>Pseudomonadati</taxon>
        <taxon>Pseudomonadota</taxon>
        <taxon>Alphaproteobacteria</taxon>
        <taxon>Hyphomicrobiales</taxon>
        <taxon>Phyllobacteriaceae</taxon>
        <taxon>Mesorhizobium</taxon>
    </lineage>
</organism>